<evidence type="ECO:0000256" key="2">
    <source>
        <dbReference type="ARBA" id="ARBA00010559"/>
    </source>
</evidence>
<keyword evidence="7 11" id="KW-0539">Nucleus</keyword>
<protein>
    <recommendedName>
        <fullName evidence="4 11">U3 small nucleolar RNA-associated protein 10</fullName>
    </recommendedName>
</protein>
<reference evidence="15" key="1">
    <citation type="submission" date="2018-03" db="EMBL/GenBank/DDBJ databases">
        <authorList>
            <person name="Guldener U."/>
        </authorList>
    </citation>
    <scope>NUCLEOTIDE SEQUENCE</scope>
</reference>
<keyword evidence="11" id="KW-1133">Transmembrane helix</keyword>
<keyword evidence="6 11" id="KW-0698">rRNA processing</keyword>
<dbReference type="InterPro" id="IPR016024">
    <property type="entry name" value="ARM-type_fold"/>
</dbReference>
<dbReference type="GO" id="GO:0030686">
    <property type="term" value="C:90S preribosome"/>
    <property type="evidence" value="ECO:0007669"/>
    <property type="project" value="TreeGrafter"/>
</dbReference>
<dbReference type="Gene3D" id="1.25.10.10">
    <property type="entry name" value="Leucine-rich Repeat Variant"/>
    <property type="match status" value="2"/>
</dbReference>
<gene>
    <name evidence="15" type="ORF">DNG_01401</name>
</gene>
<evidence type="ECO:0000256" key="6">
    <source>
        <dbReference type="ARBA" id="ARBA00022552"/>
    </source>
</evidence>
<keyword evidence="16" id="KW-1185">Reference proteome</keyword>
<sequence length="1796" mass="197106">MSTTLAKQLAQIASKSTTTLNAKAQKAAHSKSLIWEPKVAATQSFQTLYPVCYDGFEELCGLDSRFAPFRATLFSEQSQSEDRAQLTEAENAELDRQIESFLRLVGSRVRLMPAIKSIEWLIRRFRTHEFNTSFLLTTFLPYHTLPVFVTLLSILPSKIPDEYRFLQPYIRSLSSPPRAALVLQAINQPRFLASISEYTLESCRAKQHYQALVSFWGGLMTEAVNGLVDKNRSGRKAVQLDNDQTLLHLLGPIFSEALMMKKVPQAQVAAYMALSVFVSKGDLGDAAVSAFMEQLALGWTGETARPGLVCLSILAQHRSAKQVSGKIAKALLKIPDVERHLVEVGREWSVDRLANGLCLAMIDRASRKGCARGLPLVAALLRANVLTPKQTSVLFKALLLIGTNLTAEVDESGSVRKELGTLLVQLSQDPGECGDIIQDAIAEVDFDMEALEMRLDLSLRPRKILTETGDAMDTEAAIETPQEALDEAMKRLTKLSDGLANNLGSEAGDAFQEMSQVYLRAIVDDSPETRLQEFEALPVLSQEQASVNPTYFAFFVRIWCGPYPVLAKATALDMAKNRLKSCEKTHDFQGLFPYVIAALGDPSKKVRRAAADFFAVLASFYPAKAKGVTMAVWAEKQLYPSAQGWETLSTEVAVKILQSALLPGLEECVMHQDHICSIIESAIGSSKSKSADEDEPKGRLSQSARLAFFRMLSSSVLRTPFLLVKERLLKALARVRSVGSTNRTQLLLPALTWWAGLSAEKASELSRRERVDQTELNERFVNITIANDAAGLQELVKIASREDDNRDELTDAIFERLRKMWSAMKPENKSTIASQMLDLALNPTTNPEETPNTSTTEAAELLRNVELTTEILSHFLESIRMEPADSPPNKRRRVSGESDRGAPVHGGPEVTMALRKATFILQLVESSDPAAHADLLPALFATLAKLQSFRSTVGSDLGYLQNVVLTSLLEMLPAYKANRELKITTSDGYGDLLVNCIQKSSSPIVQNAALLLIARLATTAPDVVIHCVMPIFTFMGVSVVRQSDDYSAHVVNQVIKEVVPPLLETLRKGKKNVVAASSELLLSFTSSYEHIPSHRRFGIFMSLIETLGADEFLFAVIALLVEKQGPTEGVLAFVTELLDRHNVKTQLEASLKLVHLIADLFKPPPNLASAILRPANSKLDPQAAQDAALSQLSALPALLSSRRLKNQVRKLTEQDDMQAAEVRELYAGLLESVLSLADVVRSNKDLFALCGESLANLLNLLTIGEFIKAVENLLDRPDLGLRQKVLKALETRVNLESSTDMGSRTVLLGFLPQLTAAIRDSEDIRYKHTAVACVDKIAEKYGTRDPEAVTAAASIIAGEHCLGQSDKQLRVMALLCLASLVGVLGPAVIPVLPSAFSYTITYLGESLSGKEPDAQLHNACYYFVLTVAQHMPEMVSGAYLEQLLSISNASAEGGLDDESNESRRSCLKCLATRLDPKTVFTGLSHGWSIAAGAGFTATGEYVDLIRTAIGAHRESTVRKNITPLSAIFLSAFDFRRLECEKGALNSSAAAKVSEIEAAVNDVALKMVHKLNDATFRPIFSHLVEWTTALPSSDAEGRMRRSQSVYSFLDAFFGQLGRIVTSYATYIVDDTVRILTTADPAVPEQKDLWDTVLGVLAKCFENDEDSFWLSPAYFNTLSPVLVAQFRHAGAVDLAGSLVPAVVELARASSSQAHQKSLNTSVLRLLRSEDAHTRLAAVKCQQALTEKLGEEWLAMLPEMLPYISELQDDDDEVVERETHRWIVGIEGVLGESLDSMLQ</sequence>
<feature type="coiled-coil region" evidence="12">
    <location>
        <begin position="77"/>
        <end position="104"/>
    </location>
</feature>
<dbReference type="InterPro" id="IPR056473">
    <property type="entry name" value="HEAT_Utp10/HEAT1"/>
</dbReference>
<dbReference type="Pfam" id="PF12397">
    <property type="entry name" value="U3snoRNP10"/>
    <property type="match status" value="1"/>
</dbReference>
<dbReference type="GO" id="GO:0000462">
    <property type="term" value="P:maturation of SSU-rRNA from tricistronic rRNA transcript (SSU-rRNA, 5.8S rRNA, LSU-rRNA)"/>
    <property type="evidence" value="ECO:0007669"/>
    <property type="project" value="TreeGrafter"/>
</dbReference>
<feature type="transmembrane region" description="Helical" evidence="11">
    <location>
        <begin position="133"/>
        <end position="155"/>
    </location>
</feature>
<dbReference type="Proteomes" id="UP001187682">
    <property type="component" value="Unassembled WGS sequence"/>
</dbReference>
<dbReference type="PANTHER" id="PTHR13457">
    <property type="entry name" value="BAP28"/>
    <property type="match status" value="1"/>
</dbReference>
<feature type="repeat" description="HEAT" evidence="10">
    <location>
        <begin position="591"/>
        <end position="625"/>
    </location>
</feature>
<dbReference type="InterPro" id="IPR040191">
    <property type="entry name" value="UTP10"/>
</dbReference>
<dbReference type="GO" id="GO:0034455">
    <property type="term" value="C:t-UTP complex"/>
    <property type="evidence" value="ECO:0007669"/>
    <property type="project" value="TreeGrafter"/>
</dbReference>
<organism evidence="15 16">
    <name type="scientific">Cephalotrichum gorgonifer</name>
    <dbReference type="NCBI Taxonomy" id="2041049"/>
    <lineage>
        <taxon>Eukaryota</taxon>
        <taxon>Fungi</taxon>
        <taxon>Dikarya</taxon>
        <taxon>Ascomycota</taxon>
        <taxon>Pezizomycotina</taxon>
        <taxon>Sordariomycetes</taxon>
        <taxon>Hypocreomycetidae</taxon>
        <taxon>Microascales</taxon>
        <taxon>Microascaceae</taxon>
        <taxon>Cephalotrichum</taxon>
    </lineage>
</organism>
<keyword evidence="11" id="KW-0812">Transmembrane</keyword>
<evidence type="ECO:0000256" key="5">
    <source>
        <dbReference type="ARBA" id="ARBA00022517"/>
    </source>
</evidence>
<dbReference type="SMART" id="SM01036">
    <property type="entry name" value="BP28CT"/>
    <property type="match status" value="1"/>
</dbReference>
<dbReference type="InterPro" id="IPR011989">
    <property type="entry name" value="ARM-like"/>
</dbReference>
<evidence type="ECO:0000256" key="7">
    <source>
        <dbReference type="ARBA" id="ARBA00023242"/>
    </source>
</evidence>
<evidence type="ECO:0000256" key="12">
    <source>
        <dbReference type="SAM" id="Coils"/>
    </source>
</evidence>
<evidence type="ECO:0000256" key="4">
    <source>
        <dbReference type="ARBA" id="ARBA00015399"/>
    </source>
</evidence>
<dbReference type="PANTHER" id="PTHR13457:SF1">
    <property type="entry name" value="HEAT REPEAT-CONTAINING PROTEIN 1"/>
    <property type="match status" value="1"/>
</dbReference>
<dbReference type="PROSITE" id="PS50077">
    <property type="entry name" value="HEAT_REPEAT"/>
    <property type="match status" value="1"/>
</dbReference>
<dbReference type="EMBL" id="ONZQ02000002">
    <property type="protein sequence ID" value="SPN98355.1"/>
    <property type="molecule type" value="Genomic_DNA"/>
</dbReference>
<comment type="function">
    <text evidence="9">Involved in nucleolar processing of pre-18S ribosomal RNA. Involved in ribosome biosynthesis.</text>
</comment>
<dbReference type="Pfam" id="PF23243">
    <property type="entry name" value="HEAT_HEATR1"/>
    <property type="match status" value="1"/>
</dbReference>
<evidence type="ECO:0000256" key="1">
    <source>
        <dbReference type="ARBA" id="ARBA00004604"/>
    </source>
</evidence>
<keyword evidence="5 11" id="KW-0690">Ribosome biogenesis</keyword>
<evidence type="ECO:0000313" key="16">
    <source>
        <dbReference type="Proteomes" id="UP001187682"/>
    </source>
</evidence>
<dbReference type="SUPFAM" id="SSF48371">
    <property type="entry name" value="ARM repeat"/>
    <property type="match status" value="2"/>
</dbReference>
<dbReference type="GO" id="GO:0030515">
    <property type="term" value="F:snoRNA binding"/>
    <property type="evidence" value="ECO:0007669"/>
    <property type="project" value="TreeGrafter"/>
</dbReference>
<comment type="subcellular location">
    <subcellularLocation>
        <location evidence="1 11">Nucleus</location>
        <location evidence="1 11">Nucleolus</location>
    </subcellularLocation>
</comment>
<comment type="subunit">
    <text evidence="3 11">Component of the ribosomal small subunit (SSU) processome.</text>
</comment>
<feature type="domain" description="BP28 C-terminal" evidence="14">
    <location>
        <begin position="1514"/>
        <end position="1666"/>
    </location>
</feature>
<evidence type="ECO:0000313" key="15">
    <source>
        <dbReference type="EMBL" id="SPN98355.1"/>
    </source>
</evidence>
<dbReference type="GO" id="GO:0032040">
    <property type="term" value="C:small-subunit processome"/>
    <property type="evidence" value="ECO:0007669"/>
    <property type="project" value="TreeGrafter"/>
</dbReference>
<dbReference type="InterPro" id="IPR021133">
    <property type="entry name" value="HEAT_type_2"/>
</dbReference>
<dbReference type="GO" id="GO:0045943">
    <property type="term" value="P:positive regulation of transcription by RNA polymerase I"/>
    <property type="evidence" value="ECO:0007669"/>
    <property type="project" value="TreeGrafter"/>
</dbReference>
<evidence type="ECO:0000256" key="10">
    <source>
        <dbReference type="PROSITE-ProRule" id="PRU00103"/>
    </source>
</evidence>
<dbReference type="Pfam" id="PF08146">
    <property type="entry name" value="BP28CT"/>
    <property type="match status" value="1"/>
</dbReference>
<proteinExistence type="inferred from homology"/>
<evidence type="ECO:0000259" key="14">
    <source>
        <dbReference type="SMART" id="SM01036"/>
    </source>
</evidence>
<evidence type="ECO:0000256" key="9">
    <source>
        <dbReference type="ARBA" id="ARBA00025076"/>
    </source>
</evidence>
<feature type="region of interest" description="Disordered" evidence="13">
    <location>
        <begin position="880"/>
        <end position="908"/>
    </location>
</feature>
<evidence type="ECO:0000256" key="8">
    <source>
        <dbReference type="ARBA" id="ARBA00023274"/>
    </source>
</evidence>
<evidence type="ECO:0000256" key="11">
    <source>
        <dbReference type="RuleBase" id="RU367065"/>
    </source>
</evidence>
<accession>A0AAE8SRS8</accession>
<comment type="similarity">
    <text evidence="2 11">Belongs to the HEATR1/UTP10 family.</text>
</comment>
<dbReference type="InterPro" id="IPR012954">
    <property type="entry name" value="BP28_C_dom"/>
</dbReference>
<keyword evidence="11" id="KW-0472">Membrane</keyword>
<dbReference type="InterPro" id="IPR022125">
    <property type="entry name" value="U3snoRNP10_N"/>
</dbReference>
<keyword evidence="8 11" id="KW-0687">Ribonucleoprotein</keyword>
<evidence type="ECO:0000256" key="3">
    <source>
        <dbReference type="ARBA" id="ARBA00011399"/>
    </source>
</evidence>
<keyword evidence="12" id="KW-0175">Coiled coil</keyword>
<name>A0AAE8SRS8_9PEZI</name>
<comment type="caution">
    <text evidence="15">The sequence shown here is derived from an EMBL/GenBank/DDBJ whole genome shotgun (WGS) entry which is preliminary data.</text>
</comment>
<evidence type="ECO:0000256" key="13">
    <source>
        <dbReference type="SAM" id="MobiDB-lite"/>
    </source>
</evidence>